<organism evidence="6 7">
    <name type="scientific">Acetohalobium arabaticum (strain ATCC 49924 / DSM 5501 / Z-7288)</name>
    <dbReference type="NCBI Taxonomy" id="574087"/>
    <lineage>
        <taxon>Bacteria</taxon>
        <taxon>Bacillati</taxon>
        <taxon>Bacillota</taxon>
        <taxon>Clostridia</taxon>
        <taxon>Halanaerobiales</taxon>
        <taxon>Halobacteroidaceae</taxon>
        <taxon>Acetohalobium</taxon>
    </lineage>
</organism>
<dbReference type="PANTHER" id="PTHR14226:SF29">
    <property type="entry name" value="NEUROPATHY TARGET ESTERASE SWS"/>
    <property type="match status" value="1"/>
</dbReference>
<dbReference type="OrthoDB" id="9770965at2"/>
<protein>
    <submittedName>
        <fullName evidence="6">Patatin</fullName>
    </submittedName>
</protein>
<keyword evidence="1 4" id="KW-0378">Hydrolase</keyword>
<dbReference type="KEGG" id="aar:Acear_2319"/>
<keyword evidence="2 4" id="KW-0442">Lipid degradation</keyword>
<dbReference type="eggNOG" id="COG1752">
    <property type="taxonomic scope" value="Bacteria"/>
</dbReference>
<keyword evidence="3 4" id="KW-0443">Lipid metabolism</keyword>
<accession>D9QUJ9</accession>
<dbReference type="SUPFAM" id="SSF52151">
    <property type="entry name" value="FabD/lysophospholipase-like"/>
    <property type="match status" value="1"/>
</dbReference>
<dbReference type="PANTHER" id="PTHR14226">
    <property type="entry name" value="NEUROPATHY TARGET ESTERASE/SWISS CHEESE D.MELANOGASTER"/>
    <property type="match status" value="1"/>
</dbReference>
<dbReference type="HOGENOM" id="CLU_047251_4_2_9"/>
<evidence type="ECO:0000256" key="2">
    <source>
        <dbReference type="ARBA" id="ARBA00022963"/>
    </source>
</evidence>
<dbReference type="Gene3D" id="3.40.1090.10">
    <property type="entry name" value="Cytosolic phospholipase A2 catalytic domain"/>
    <property type="match status" value="2"/>
</dbReference>
<dbReference type="PROSITE" id="PS51635">
    <property type="entry name" value="PNPLA"/>
    <property type="match status" value="1"/>
</dbReference>
<reference evidence="6 7" key="1">
    <citation type="journal article" date="2010" name="Stand. Genomic Sci.">
        <title>Complete genome sequence of Acetohalobium arabaticum type strain (Z-7288).</title>
        <authorList>
            <person name="Sikorski J."/>
            <person name="Lapidus A."/>
            <person name="Chertkov O."/>
            <person name="Lucas S."/>
            <person name="Copeland A."/>
            <person name="Glavina Del Rio T."/>
            <person name="Nolan M."/>
            <person name="Tice H."/>
            <person name="Cheng J.F."/>
            <person name="Han C."/>
            <person name="Brambilla E."/>
            <person name="Pitluck S."/>
            <person name="Liolios K."/>
            <person name="Ivanova N."/>
            <person name="Mavromatis K."/>
            <person name="Mikhailova N."/>
            <person name="Pati A."/>
            <person name="Bruce D."/>
            <person name="Detter C."/>
            <person name="Tapia R."/>
            <person name="Goodwin L."/>
            <person name="Chen A."/>
            <person name="Palaniappan K."/>
            <person name="Land M."/>
            <person name="Hauser L."/>
            <person name="Chang Y.J."/>
            <person name="Jeffries C.D."/>
            <person name="Rohde M."/>
            <person name="Goker M."/>
            <person name="Spring S."/>
            <person name="Woyke T."/>
            <person name="Bristow J."/>
            <person name="Eisen J.A."/>
            <person name="Markowitz V."/>
            <person name="Hugenholtz P."/>
            <person name="Kyrpides N.C."/>
            <person name="Klenk H.P."/>
        </authorList>
    </citation>
    <scope>NUCLEOTIDE SEQUENCE [LARGE SCALE GENOMIC DNA]</scope>
    <source>
        <strain evidence="7">ATCC 49924 / DSM 5501 / Z-7288</strain>
    </source>
</reference>
<evidence type="ECO:0000313" key="7">
    <source>
        <dbReference type="Proteomes" id="UP000001661"/>
    </source>
</evidence>
<evidence type="ECO:0000256" key="4">
    <source>
        <dbReference type="PROSITE-ProRule" id="PRU01161"/>
    </source>
</evidence>
<evidence type="ECO:0000256" key="1">
    <source>
        <dbReference type="ARBA" id="ARBA00022801"/>
    </source>
</evidence>
<feature type="active site" description="Nucleophile" evidence="4">
    <location>
        <position position="44"/>
    </location>
</feature>
<dbReference type="EMBL" id="CP002105">
    <property type="protein sequence ID" value="ADL13800.1"/>
    <property type="molecule type" value="Genomic_DNA"/>
</dbReference>
<feature type="domain" description="PNPLA" evidence="5">
    <location>
        <begin position="11"/>
        <end position="219"/>
    </location>
</feature>
<gene>
    <name evidence="6" type="ordered locus">Acear_2319</name>
</gene>
<feature type="short sequence motif" description="GXSXG" evidence="4">
    <location>
        <begin position="42"/>
        <end position="46"/>
    </location>
</feature>
<dbReference type="GO" id="GO:0016042">
    <property type="term" value="P:lipid catabolic process"/>
    <property type="evidence" value="ECO:0007669"/>
    <property type="project" value="UniProtKB-UniRule"/>
</dbReference>
<keyword evidence="7" id="KW-1185">Reference proteome</keyword>
<dbReference type="InterPro" id="IPR002641">
    <property type="entry name" value="PNPLA_dom"/>
</dbReference>
<dbReference type="InterPro" id="IPR050301">
    <property type="entry name" value="NTE"/>
</dbReference>
<dbReference type="AlphaFoldDB" id="D9QUJ9"/>
<evidence type="ECO:0000259" key="5">
    <source>
        <dbReference type="PROSITE" id="PS51635"/>
    </source>
</evidence>
<feature type="short sequence motif" description="DGA/G" evidence="4">
    <location>
        <begin position="206"/>
        <end position="208"/>
    </location>
</feature>
<dbReference type="Proteomes" id="UP000001661">
    <property type="component" value="Chromosome"/>
</dbReference>
<dbReference type="InterPro" id="IPR016035">
    <property type="entry name" value="Acyl_Trfase/lysoPLipase"/>
</dbReference>
<evidence type="ECO:0000256" key="3">
    <source>
        <dbReference type="ARBA" id="ARBA00023098"/>
    </source>
</evidence>
<sequence>MLKGERPSIGLALGGGGIRGIVHIGILEVFEQHEVPIDVICGSSAGGLIGGLYSVGCSIQELKELAFDFKEGGYFNLHVDPIRVLKILLKILIGKLGFYWAEMPKGVIVGRDIERFLCWQTEGKYFDQTEIPIAITATDIKTGELIVFTEGRLTPLLQGRDNEIVIQGLDDDIFIIDCQLAQAIRASISIPGLFVPVELDNRLLVDGGLKNNVPADILAKLNVDLKLAVDLGFEIQDDDSIRNLFDMLLQSFDIVGQEVTDLKLKDYADLVIKPDIGKVSLTDVDKIPYLLEIGREVGRDYVYQIKESIEEFREED</sequence>
<feature type="active site" description="Proton acceptor" evidence="4">
    <location>
        <position position="206"/>
    </location>
</feature>
<evidence type="ECO:0000313" key="6">
    <source>
        <dbReference type="EMBL" id="ADL13800.1"/>
    </source>
</evidence>
<name>D9QUJ9_ACEAZ</name>
<feature type="short sequence motif" description="GXGXXG" evidence="4">
    <location>
        <begin position="15"/>
        <end position="20"/>
    </location>
</feature>
<dbReference type="STRING" id="574087.Acear_2319"/>
<dbReference type="RefSeq" id="WP_013279241.1">
    <property type="nucleotide sequence ID" value="NC_014378.1"/>
</dbReference>
<dbReference type="GO" id="GO:0016787">
    <property type="term" value="F:hydrolase activity"/>
    <property type="evidence" value="ECO:0007669"/>
    <property type="project" value="UniProtKB-UniRule"/>
</dbReference>
<dbReference type="Pfam" id="PF01734">
    <property type="entry name" value="Patatin"/>
    <property type="match status" value="1"/>
</dbReference>
<proteinExistence type="predicted"/>